<sequence length="88" mass="10248">MTYEELKTWAAALTDEQLTQALYELRDRGSSVACYNAGEFEAMFDGDLREDFDGEAWMDEHRDDLEEVMCEAARQYFIREAAEAFDDE</sequence>
<evidence type="ECO:0000313" key="1">
    <source>
        <dbReference type="EMBL" id="XCG46733.1"/>
    </source>
</evidence>
<name>A0AAU8CIM0_9HYPH</name>
<dbReference type="RefSeq" id="WP_353645729.1">
    <property type="nucleotide sequence ID" value="NZ_CP159253.1"/>
</dbReference>
<organism evidence="1">
    <name type="scientific">Mesorhizobium sp. WSM2240</name>
    <dbReference type="NCBI Taxonomy" id="3228851"/>
    <lineage>
        <taxon>Bacteria</taxon>
        <taxon>Pseudomonadati</taxon>
        <taxon>Pseudomonadota</taxon>
        <taxon>Alphaproteobacteria</taxon>
        <taxon>Hyphomicrobiales</taxon>
        <taxon>Phyllobacteriaceae</taxon>
        <taxon>Mesorhizobium</taxon>
    </lineage>
</organism>
<dbReference type="EMBL" id="CP159253">
    <property type="protein sequence ID" value="XCG46733.1"/>
    <property type="molecule type" value="Genomic_DNA"/>
</dbReference>
<dbReference type="AlphaFoldDB" id="A0AAU8CIM0"/>
<accession>A0AAU8CIM0</accession>
<gene>
    <name evidence="1" type="ORF">ABVK50_15540</name>
</gene>
<protein>
    <submittedName>
        <fullName evidence="1">Uncharacterized protein</fullName>
    </submittedName>
</protein>
<proteinExistence type="predicted"/>
<reference evidence="1" key="1">
    <citation type="submission" date="2024-06" db="EMBL/GenBank/DDBJ databases">
        <title>Mesorhizobium karijinii sp. nov., a symbiont of the iconic Swainsona formosa from arid Australia.</title>
        <authorList>
            <person name="Hill Y.J."/>
            <person name="Watkin E.L.J."/>
            <person name="O'Hara G.W."/>
            <person name="Terpolilli J."/>
            <person name="Tye M.L."/>
            <person name="Kohlmeier M.G."/>
        </authorList>
    </citation>
    <scope>NUCLEOTIDE SEQUENCE</scope>
    <source>
        <strain evidence="1">WSM2240</strain>
    </source>
</reference>